<comment type="subcellular location">
    <subcellularLocation>
        <location evidence="1">Membrane</location>
        <topology evidence="1">Multi-pass membrane protein</topology>
    </subcellularLocation>
</comment>
<dbReference type="Gene3D" id="1.20.1250.20">
    <property type="entry name" value="MFS general substrate transporter like domains"/>
    <property type="match status" value="1"/>
</dbReference>
<dbReference type="FunFam" id="1.20.1250.20:FF:000011">
    <property type="entry name" value="MFS multidrug transporter, putative"/>
    <property type="match status" value="1"/>
</dbReference>
<dbReference type="Pfam" id="PF07690">
    <property type="entry name" value="MFS_1"/>
    <property type="match status" value="1"/>
</dbReference>
<dbReference type="InterPro" id="IPR011701">
    <property type="entry name" value="MFS"/>
</dbReference>
<reference evidence="6 7" key="1">
    <citation type="submission" date="2020-01" db="EMBL/GenBank/DDBJ databases">
        <title>Aspergillus terreus IFO 6365 whole genome shotgun sequence.</title>
        <authorList>
            <person name="Kanamasa S."/>
            <person name="Takahashi H."/>
        </authorList>
    </citation>
    <scope>NUCLEOTIDE SEQUENCE [LARGE SCALE GENOMIC DNA]</scope>
    <source>
        <strain evidence="6 7">IFO 6365</strain>
    </source>
</reference>
<dbReference type="InterPro" id="IPR020846">
    <property type="entry name" value="MFS_dom"/>
</dbReference>
<dbReference type="CDD" id="cd17323">
    <property type="entry name" value="MFS_Tpo1_MDR_like"/>
    <property type="match status" value="1"/>
</dbReference>
<comment type="caution">
    <text evidence="6">The sequence shown here is derived from an EMBL/GenBank/DDBJ whole genome shotgun (WGS) entry which is preliminary data.</text>
</comment>
<dbReference type="AlphaFoldDB" id="A0A5M3YSI2"/>
<evidence type="ECO:0000256" key="3">
    <source>
        <dbReference type="ARBA" id="ARBA00022692"/>
    </source>
</evidence>
<keyword evidence="3" id="KW-0812">Transmembrane</keyword>
<accession>A0A5M3YSI2</accession>
<dbReference type="SUPFAM" id="SSF103473">
    <property type="entry name" value="MFS general substrate transporter"/>
    <property type="match status" value="1"/>
</dbReference>
<evidence type="ECO:0000256" key="5">
    <source>
        <dbReference type="ARBA" id="ARBA00023136"/>
    </source>
</evidence>
<dbReference type="EMBL" id="BLJY01000002">
    <property type="protein sequence ID" value="GFF13655.1"/>
    <property type="molecule type" value="Genomic_DNA"/>
</dbReference>
<evidence type="ECO:0000313" key="7">
    <source>
        <dbReference type="Proteomes" id="UP000452235"/>
    </source>
</evidence>
<keyword evidence="5" id="KW-0472">Membrane</keyword>
<gene>
    <name evidence="6" type="ORF">ATEIFO6365_0002076600</name>
</gene>
<name>A0A5M3YSI2_ASPTE</name>
<dbReference type="PANTHER" id="PTHR23502">
    <property type="entry name" value="MAJOR FACILITATOR SUPERFAMILY"/>
    <property type="match status" value="1"/>
</dbReference>
<evidence type="ECO:0000256" key="4">
    <source>
        <dbReference type="ARBA" id="ARBA00022989"/>
    </source>
</evidence>
<proteinExistence type="inferred from homology"/>
<dbReference type="OrthoDB" id="5296287at2759"/>
<dbReference type="GO" id="GO:0022857">
    <property type="term" value="F:transmembrane transporter activity"/>
    <property type="evidence" value="ECO:0007669"/>
    <property type="project" value="InterPro"/>
</dbReference>
<evidence type="ECO:0000256" key="1">
    <source>
        <dbReference type="ARBA" id="ARBA00004141"/>
    </source>
</evidence>
<evidence type="ECO:0000256" key="2">
    <source>
        <dbReference type="ARBA" id="ARBA00008335"/>
    </source>
</evidence>
<sequence length="552" mass="59946">MGKGPNDYLGRHGYDDPWSITDMAPLVAEATGLQSKVSTGHVRLLFVPGEEPLMPRSTDEKNLGGNQRLDVEDTPPIHRLMEHTNNADPEIVDFEGPEDPANPMNWSRWRKGLTILALCGLRLVTPFATSMMAPAIVEIKKDLNFQSDEAASFSISAYVIGFGVGPIFLAPMSEIYGRTIVYHIGNLLFTAFTVGCALSQNIETLIVCRILAGLCGGATMTNPGGTIADMIPVGRRGAVLSILAGVDVISPVLGPSAGGYIASAWGWRWMFWFLSILSGSIGIFSVFVLRETYAPVILARKAKRLRETTGNADLRVRGQTTKSLGVLLSRACLRPLRILIFSPIILALSLYMSLVYGIIYILFTTISVVFQGVYGFDTGNAGLTFLGFAAGMVLSLMVAGYFNDSIHKKLSAKYHEEKPEFRLPFLMGGALFLPIGMLLYGWCVHYRVHWILPVIGTSFAGVGVTFCFVPTQAYIIDAFPLHCASALAGNNLLRSISGGTVPLAGPALYSRLGVGWGNTLLALLAAMFGGLPILFYKYGERLRKRFPVDLSD</sequence>
<dbReference type="PROSITE" id="PS50850">
    <property type="entry name" value="MFS"/>
    <property type="match status" value="1"/>
</dbReference>
<dbReference type="PANTHER" id="PTHR23502:SF68">
    <property type="entry name" value="MULTIDRUG TRANSPORTER, PUTATIVE (AFU_ORTHOLOGUE AFUA_3G01120)-RELATED"/>
    <property type="match status" value="1"/>
</dbReference>
<dbReference type="Proteomes" id="UP000452235">
    <property type="component" value="Unassembled WGS sequence"/>
</dbReference>
<keyword evidence="4" id="KW-1133">Transmembrane helix</keyword>
<evidence type="ECO:0000313" key="6">
    <source>
        <dbReference type="EMBL" id="GFF13655.1"/>
    </source>
</evidence>
<keyword evidence="7" id="KW-1185">Reference proteome</keyword>
<protein>
    <submittedName>
        <fullName evidence="6">MFS general substrate transporter</fullName>
    </submittedName>
</protein>
<dbReference type="VEuPathDB" id="FungiDB:ATEG_04325"/>
<dbReference type="InterPro" id="IPR036259">
    <property type="entry name" value="MFS_trans_sf"/>
</dbReference>
<dbReference type="GO" id="GO:0016020">
    <property type="term" value="C:membrane"/>
    <property type="evidence" value="ECO:0007669"/>
    <property type="project" value="UniProtKB-SubCell"/>
</dbReference>
<comment type="similarity">
    <text evidence="2">Belongs to the major facilitator superfamily.</text>
</comment>
<organism evidence="6 7">
    <name type="scientific">Aspergillus terreus</name>
    <dbReference type="NCBI Taxonomy" id="33178"/>
    <lineage>
        <taxon>Eukaryota</taxon>
        <taxon>Fungi</taxon>
        <taxon>Dikarya</taxon>
        <taxon>Ascomycota</taxon>
        <taxon>Pezizomycotina</taxon>
        <taxon>Eurotiomycetes</taxon>
        <taxon>Eurotiomycetidae</taxon>
        <taxon>Eurotiales</taxon>
        <taxon>Aspergillaceae</taxon>
        <taxon>Aspergillus</taxon>
        <taxon>Aspergillus subgen. Circumdati</taxon>
    </lineage>
</organism>